<accession>A0ABW4AQW8</accession>
<proteinExistence type="predicted"/>
<dbReference type="RefSeq" id="WP_317796815.1">
    <property type="nucleotide sequence ID" value="NZ_AP028461.1"/>
</dbReference>
<dbReference type="Gene3D" id="3.40.50.2300">
    <property type="match status" value="2"/>
</dbReference>
<gene>
    <name evidence="5" type="primary">chvE</name>
    <name evidence="5" type="ORF">ACFQ5G_47720</name>
</gene>
<dbReference type="InterPro" id="IPR028082">
    <property type="entry name" value="Peripla_BP_I"/>
</dbReference>
<comment type="subcellular location">
    <subcellularLocation>
        <location evidence="1">Cell envelope</location>
    </subcellularLocation>
</comment>
<comment type="caution">
    <text evidence="5">The sequence shown here is derived from an EMBL/GenBank/DDBJ whole genome shotgun (WGS) entry which is preliminary data.</text>
</comment>
<dbReference type="PROSITE" id="PS51257">
    <property type="entry name" value="PROKAR_LIPOPROTEIN"/>
    <property type="match status" value="1"/>
</dbReference>
<organism evidence="5 6">
    <name type="scientific">Actinoplanes sichuanensis</name>
    <dbReference type="NCBI Taxonomy" id="512349"/>
    <lineage>
        <taxon>Bacteria</taxon>
        <taxon>Bacillati</taxon>
        <taxon>Actinomycetota</taxon>
        <taxon>Actinomycetes</taxon>
        <taxon>Micromonosporales</taxon>
        <taxon>Micromonosporaceae</taxon>
        <taxon>Actinoplanes</taxon>
    </lineage>
</organism>
<dbReference type="EMBL" id="JBHTMK010000064">
    <property type="protein sequence ID" value="MFD1373066.1"/>
    <property type="molecule type" value="Genomic_DNA"/>
</dbReference>
<feature type="domain" description="Periplasmic binding protein" evidence="4">
    <location>
        <begin position="41"/>
        <end position="321"/>
    </location>
</feature>
<feature type="chain" id="PRO_5046951527" evidence="3">
    <location>
        <begin position="25"/>
        <end position="370"/>
    </location>
</feature>
<evidence type="ECO:0000313" key="5">
    <source>
        <dbReference type="EMBL" id="MFD1373066.1"/>
    </source>
</evidence>
<name>A0ABW4AQW8_9ACTN</name>
<keyword evidence="6" id="KW-1185">Reference proteome</keyword>
<evidence type="ECO:0000259" key="4">
    <source>
        <dbReference type="Pfam" id="PF13407"/>
    </source>
</evidence>
<keyword evidence="2 3" id="KW-0732">Signal</keyword>
<dbReference type="NCBIfam" id="NF040907">
    <property type="entry name" value="ChvE"/>
    <property type="match status" value="1"/>
</dbReference>
<evidence type="ECO:0000313" key="6">
    <source>
        <dbReference type="Proteomes" id="UP001597183"/>
    </source>
</evidence>
<dbReference type="Proteomes" id="UP001597183">
    <property type="component" value="Unassembled WGS sequence"/>
</dbReference>
<reference evidence="6" key="1">
    <citation type="journal article" date="2019" name="Int. J. Syst. Evol. Microbiol.">
        <title>The Global Catalogue of Microorganisms (GCM) 10K type strain sequencing project: providing services to taxonomists for standard genome sequencing and annotation.</title>
        <authorList>
            <consortium name="The Broad Institute Genomics Platform"/>
            <consortium name="The Broad Institute Genome Sequencing Center for Infectious Disease"/>
            <person name="Wu L."/>
            <person name="Ma J."/>
        </authorList>
    </citation>
    <scope>NUCLEOTIDE SEQUENCE [LARGE SCALE GENOMIC DNA]</scope>
    <source>
        <strain evidence="6">CCM 7526</strain>
    </source>
</reference>
<evidence type="ECO:0000256" key="3">
    <source>
        <dbReference type="SAM" id="SignalP"/>
    </source>
</evidence>
<protein>
    <submittedName>
        <fullName evidence="5">Multiple monosaccharide ABC transporter substrate-binding protein</fullName>
    </submittedName>
</protein>
<dbReference type="PANTHER" id="PTHR30036">
    <property type="entry name" value="D-XYLOSE-BINDING PERIPLASMIC PROTEIN"/>
    <property type="match status" value="1"/>
</dbReference>
<evidence type="ECO:0000256" key="2">
    <source>
        <dbReference type="ARBA" id="ARBA00022729"/>
    </source>
</evidence>
<dbReference type="InterPro" id="IPR049784">
    <property type="entry name" value="ChvE-like"/>
</dbReference>
<dbReference type="CDD" id="cd19994">
    <property type="entry name" value="PBP1_ChvE"/>
    <property type="match status" value="1"/>
</dbReference>
<dbReference type="SUPFAM" id="SSF53822">
    <property type="entry name" value="Periplasmic binding protein-like I"/>
    <property type="match status" value="1"/>
</dbReference>
<sequence length="370" mass="39981">MSKNFRVLASVALAASLAATSACSSTRDESSSSSTETSNLIGIAMPQKSLERWNKDGSHLDEILKKAGYQTSLQHADSVEQQITQIQNMINQNPKVLVVASIDGTALAPALEKAAEKKVKVIAYDRLINSTPNVDYYATFDNYQVGKLQGEFIVDKLGLKDGKGPFNLEAFAGSSDDNNAKFFFSGAWDVLKPYVDSGKLVVPSGKKPASNEEWTTVSIQGWKTETAQSEMDNRLNSFYTGGKKVNVVLSPNDSLALGIAQSLESKGYKPGADYPIITGQDADLANTKNILADKQAMTVWKDTRTLGDQVLKMVDAIVKGGTVETNDTKTYNNGVKVVPSYLLPPVVVTKDDVKTKLVDSGFYTADKLGL</sequence>
<dbReference type="InterPro" id="IPR025997">
    <property type="entry name" value="SBP_2_dom"/>
</dbReference>
<dbReference type="InterPro" id="IPR050555">
    <property type="entry name" value="Bact_Solute-Bind_Prot2"/>
</dbReference>
<dbReference type="PANTHER" id="PTHR30036:SF1">
    <property type="entry name" value="D-XYLOSE-BINDING PERIPLASMIC PROTEIN"/>
    <property type="match status" value="1"/>
</dbReference>
<evidence type="ECO:0000256" key="1">
    <source>
        <dbReference type="ARBA" id="ARBA00004196"/>
    </source>
</evidence>
<feature type="signal peptide" evidence="3">
    <location>
        <begin position="1"/>
        <end position="24"/>
    </location>
</feature>
<dbReference type="Pfam" id="PF13407">
    <property type="entry name" value="Peripla_BP_4"/>
    <property type="match status" value="1"/>
</dbReference>